<dbReference type="UniPathway" id="UPA00667"/>
<dbReference type="OrthoDB" id="9801455at2"/>
<evidence type="ECO:0000256" key="1">
    <source>
        <dbReference type="ARBA" id="ARBA00004834"/>
    </source>
</evidence>
<comment type="catalytic activity">
    <reaction evidence="5">
        <text>Hydrolysis of terminal non-reducing alpha-L-arabinofuranoside residues in alpha-L-arabinosides.</text>
        <dbReference type="EC" id="3.2.1.55"/>
    </reaction>
</comment>
<dbReference type="RefSeq" id="WP_106512825.1">
    <property type="nucleotide sequence ID" value="NZ_PXYI01000003.1"/>
</dbReference>
<keyword evidence="10" id="KW-1185">Reference proteome</keyword>
<dbReference type="CDD" id="cd08998">
    <property type="entry name" value="GH43_Arb43a-like"/>
    <property type="match status" value="1"/>
</dbReference>
<feature type="binding site" evidence="7">
    <location>
        <begin position="167"/>
        <end position="170"/>
    </location>
    <ligand>
        <name>substrate</name>
    </ligand>
</feature>
<dbReference type="Proteomes" id="UP000241167">
    <property type="component" value="Unassembled WGS sequence"/>
</dbReference>
<feature type="binding site" evidence="7">
    <location>
        <position position="47"/>
    </location>
    <ligand>
        <name>substrate</name>
    </ligand>
</feature>
<sequence length="349" mass="38304">MRRRSRGRGGFGRLFTVVAITQAAGCALSPQLRHTAAVQGDVVPVHDPAIIRAGNLYHLFATGHLSQKTGMLPWRTSEDLVHWRFRGAAFPELPGWTGETVPGARGLWAPDIIRVGGEYRLYYSVSTFGKNQSAIGLATAARLDPEMPSAWTDKGPVIASTGADDFNAIDPNAFVDRDGRQWLVFGSFWSGLKLVELDPATGLRKFGAAPVSLARRPVPGAIEAPFLIRRGGFYYLFASFDFCCRKLDSSYYTVVGRARTVQGPYADRSGRTMLDGGGSVVLHADLEPEGRWRGPGHVAILRGRPDRIVFHAYDAHNEGASTLQVRALDWTRDGWPVVRDYSKDIPLIP</sequence>
<feature type="site" description="Important for catalytic activity, responsible for pKa modulation of the active site Glu and correct orientation of both the proton donor and substrate" evidence="8">
    <location>
        <position position="170"/>
    </location>
</feature>
<comment type="caution">
    <text evidence="9">The sequence shown here is derived from an EMBL/GenBank/DDBJ whole genome shotgun (WGS) entry which is preliminary data.</text>
</comment>
<evidence type="ECO:0000256" key="3">
    <source>
        <dbReference type="ARBA" id="ARBA00022801"/>
    </source>
</evidence>
<dbReference type="EC" id="3.2.1.55" evidence="5"/>
<evidence type="ECO:0000256" key="8">
    <source>
        <dbReference type="PIRSR" id="PIRSR026534-3"/>
    </source>
</evidence>
<evidence type="ECO:0000313" key="10">
    <source>
        <dbReference type="Proteomes" id="UP000241167"/>
    </source>
</evidence>
<feature type="binding site" evidence="7">
    <location>
        <position position="129"/>
    </location>
    <ligand>
        <name>substrate</name>
    </ligand>
</feature>
<feature type="binding site" evidence="7">
    <location>
        <begin position="187"/>
        <end position="189"/>
    </location>
    <ligand>
        <name>substrate</name>
    </ligand>
</feature>
<dbReference type="InterPro" id="IPR050727">
    <property type="entry name" value="GH43_arabinanases"/>
</dbReference>
<dbReference type="SUPFAM" id="SSF75005">
    <property type="entry name" value="Arabinanase/levansucrase/invertase"/>
    <property type="match status" value="1"/>
</dbReference>
<organism evidence="9 10">
    <name type="scientific">Allosphingosinicella deserti</name>
    <dbReference type="NCBI Taxonomy" id="2116704"/>
    <lineage>
        <taxon>Bacteria</taxon>
        <taxon>Pseudomonadati</taxon>
        <taxon>Pseudomonadota</taxon>
        <taxon>Alphaproteobacteria</taxon>
        <taxon>Sphingomonadales</taxon>
        <taxon>Sphingomonadaceae</taxon>
        <taxon>Allosphingosinicella</taxon>
    </lineage>
</organism>
<dbReference type="GO" id="GO:0031222">
    <property type="term" value="P:arabinan catabolic process"/>
    <property type="evidence" value="ECO:0007669"/>
    <property type="project" value="UniProtKB-UniPathway"/>
</dbReference>
<evidence type="ECO:0000256" key="5">
    <source>
        <dbReference type="PIRNR" id="PIRNR026534"/>
    </source>
</evidence>
<gene>
    <name evidence="9" type="ORF">C7I55_10200</name>
</gene>
<dbReference type="InterPro" id="IPR016840">
    <property type="entry name" value="Glyco_hydro_43_endo_a_Ara-ase"/>
</dbReference>
<dbReference type="Gene3D" id="2.115.10.20">
    <property type="entry name" value="Glycosyl hydrolase domain, family 43"/>
    <property type="match status" value="1"/>
</dbReference>
<evidence type="ECO:0000313" key="9">
    <source>
        <dbReference type="EMBL" id="PSJ40676.1"/>
    </source>
</evidence>
<dbReference type="PANTHER" id="PTHR43301:SF3">
    <property type="entry name" value="ARABINAN ENDO-1,5-ALPHA-L-ARABINOSIDASE A-RELATED"/>
    <property type="match status" value="1"/>
</dbReference>
<dbReference type="AlphaFoldDB" id="A0A2P7QRS9"/>
<feature type="active site" description="Proton donor" evidence="6">
    <location>
        <position position="223"/>
    </location>
</feature>
<dbReference type="PIRSF" id="PIRSF026534">
    <property type="entry name" value="Endo_alpha-L-arabinosidase"/>
    <property type="match status" value="1"/>
</dbReference>
<accession>A0A2P7QRS9</accession>
<feature type="active site" description="Proton acceptor" evidence="6">
    <location>
        <position position="47"/>
    </location>
</feature>
<comment type="pathway">
    <text evidence="1 5">Glycan metabolism; L-arabinan degradation.</text>
</comment>
<evidence type="ECO:0000256" key="6">
    <source>
        <dbReference type="PIRSR" id="PIRSR026534-1"/>
    </source>
</evidence>
<dbReference type="GO" id="GO:0046558">
    <property type="term" value="F:arabinan endo-1,5-alpha-L-arabinosidase activity"/>
    <property type="evidence" value="ECO:0007669"/>
    <property type="project" value="InterPro"/>
</dbReference>
<evidence type="ECO:0000256" key="7">
    <source>
        <dbReference type="PIRSR" id="PIRSR026534-2"/>
    </source>
</evidence>
<name>A0A2P7QRS9_9SPHN</name>
<evidence type="ECO:0000256" key="2">
    <source>
        <dbReference type="ARBA" id="ARBA00009865"/>
    </source>
</evidence>
<dbReference type="EMBL" id="PXYI01000003">
    <property type="protein sequence ID" value="PSJ40676.1"/>
    <property type="molecule type" value="Genomic_DNA"/>
</dbReference>
<dbReference type="InterPro" id="IPR023296">
    <property type="entry name" value="Glyco_hydro_beta-prop_sf"/>
</dbReference>
<reference evidence="9 10" key="1">
    <citation type="submission" date="2018-03" db="EMBL/GenBank/DDBJ databases">
        <title>The draft genome of Sphingosinicella sp. GL-C-18.</title>
        <authorList>
            <person name="Liu L."/>
            <person name="Li L."/>
            <person name="Liang L."/>
            <person name="Zhang X."/>
            <person name="Wang T."/>
        </authorList>
    </citation>
    <scope>NUCLEOTIDE SEQUENCE [LARGE SCALE GENOMIC DNA]</scope>
    <source>
        <strain evidence="9 10">GL-C-18</strain>
    </source>
</reference>
<keyword evidence="4 5" id="KW-0326">Glycosidase</keyword>
<proteinExistence type="inferred from homology"/>
<protein>
    <recommendedName>
        <fullName evidence="5">Extracellular exo-alpha-(1-&gt;5)-L-arabinofuranosidase</fullName>
        <ecNumber evidence="5">3.2.1.55</ecNumber>
    </recommendedName>
</protein>
<dbReference type="Pfam" id="PF04616">
    <property type="entry name" value="Glyco_hydro_43"/>
    <property type="match status" value="1"/>
</dbReference>
<comment type="similarity">
    <text evidence="2 5">Belongs to the glycosyl hydrolase 43 family.</text>
</comment>
<dbReference type="GO" id="GO:0046556">
    <property type="term" value="F:alpha-L-arabinofuranosidase activity"/>
    <property type="evidence" value="ECO:0007669"/>
    <property type="project" value="UniProtKB-EC"/>
</dbReference>
<evidence type="ECO:0000256" key="4">
    <source>
        <dbReference type="ARBA" id="ARBA00023295"/>
    </source>
</evidence>
<dbReference type="PANTHER" id="PTHR43301">
    <property type="entry name" value="ARABINAN ENDO-1,5-ALPHA-L-ARABINOSIDASE"/>
    <property type="match status" value="1"/>
</dbReference>
<keyword evidence="3 5" id="KW-0378">Hydrolase</keyword>
<feature type="site" description="Important for substrate recognition" evidence="8">
    <location>
        <position position="297"/>
    </location>
</feature>
<dbReference type="InterPro" id="IPR006710">
    <property type="entry name" value="Glyco_hydro_43"/>
</dbReference>